<evidence type="ECO:0000313" key="3">
    <source>
        <dbReference type="EMBL" id="OGK03325.1"/>
    </source>
</evidence>
<organism evidence="3 4">
    <name type="scientific">Candidatus Raymondbacteria bacterium RIFOXYD12_FULL_49_13</name>
    <dbReference type="NCBI Taxonomy" id="1817890"/>
    <lineage>
        <taxon>Bacteria</taxon>
        <taxon>Raymondiibacteriota</taxon>
    </lineage>
</organism>
<dbReference type="AlphaFoldDB" id="A0A1F7F9J2"/>
<dbReference type="EMBL" id="MFYX01000091">
    <property type="protein sequence ID" value="OGK03325.1"/>
    <property type="molecule type" value="Genomic_DNA"/>
</dbReference>
<evidence type="ECO:0000313" key="4">
    <source>
        <dbReference type="Proteomes" id="UP000179243"/>
    </source>
</evidence>
<dbReference type="SUPFAM" id="SSF53474">
    <property type="entry name" value="alpha/beta-Hydrolases"/>
    <property type="match status" value="1"/>
</dbReference>
<proteinExistence type="predicted"/>
<dbReference type="InterPro" id="IPR029058">
    <property type="entry name" value="AB_hydrolase_fold"/>
</dbReference>
<dbReference type="Pfam" id="PF18962">
    <property type="entry name" value="Por_Secre_tail"/>
    <property type="match status" value="1"/>
</dbReference>
<keyword evidence="1" id="KW-0732">Signal</keyword>
<evidence type="ECO:0000256" key="1">
    <source>
        <dbReference type="SAM" id="SignalP"/>
    </source>
</evidence>
<evidence type="ECO:0000259" key="2">
    <source>
        <dbReference type="Pfam" id="PF18962"/>
    </source>
</evidence>
<protein>
    <recommendedName>
        <fullName evidence="2">Secretion system C-terminal sorting domain-containing protein</fullName>
    </recommendedName>
</protein>
<feature type="signal peptide" evidence="1">
    <location>
        <begin position="1"/>
        <end position="20"/>
    </location>
</feature>
<dbReference type="PROSITE" id="PS51257">
    <property type="entry name" value="PROKAR_LIPOPROTEIN"/>
    <property type="match status" value="1"/>
</dbReference>
<accession>A0A1F7F9J2</accession>
<dbReference type="InterPro" id="IPR026444">
    <property type="entry name" value="Secre_tail"/>
</dbReference>
<feature type="chain" id="PRO_5009528523" description="Secretion system C-terminal sorting domain-containing protein" evidence="1">
    <location>
        <begin position="21"/>
        <end position="558"/>
    </location>
</feature>
<dbReference type="Proteomes" id="UP000179243">
    <property type="component" value="Unassembled WGS sequence"/>
</dbReference>
<reference evidence="3 4" key="1">
    <citation type="journal article" date="2016" name="Nat. Commun.">
        <title>Thousands of microbial genomes shed light on interconnected biogeochemical processes in an aquifer system.</title>
        <authorList>
            <person name="Anantharaman K."/>
            <person name="Brown C.T."/>
            <person name="Hug L.A."/>
            <person name="Sharon I."/>
            <person name="Castelle C.J."/>
            <person name="Probst A.J."/>
            <person name="Thomas B.C."/>
            <person name="Singh A."/>
            <person name="Wilkins M.J."/>
            <person name="Karaoz U."/>
            <person name="Brodie E.L."/>
            <person name="Williams K.H."/>
            <person name="Hubbard S.S."/>
            <person name="Banfield J.F."/>
        </authorList>
    </citation>
    <scope>NUCLEOTIDE SEQUENCE [LARGE SCALE GENOMIC DNA]</scope>
</reference>
<name>A0A1F7F9J2_UNCRA</name>
<feature type="domain" description="Secretion system C-terminal sorting" evidence="2">
    <location>
        <begin position="484"/>
        <end position="550"/>
    </location>
</feature>
<gene>
    <name evidence="3" type="ORF">A2519_15240</name>
</gene>
<comment type="caution">
    <text evidence="3">The sequence shown here is derived from an EMBL/GenBank/DDBJ whole genome shotgun (WGS) entry which is preliminary data.</text>
</comment>
<dbReference type="Gene3D" id="3.40.50.1820">
    <property type="entry name" value="alpha/beta hydrolase"/>
    <property type="match status" value="1"/>
</dbReference>
<sequence>MRKTISLSMFICAVFCACIAAQTITPSSWVPSNLGTKISQNAVTATDAQIRTYIDAYQKGIDTLDQELDIVKRCLPALKENVFILYREYNQNHSRSQYESPDFSVTECLDWLQQDMGFYLTRLAQGINPDLAMKGAWRPKTYWLPEWEIMGRYDAIVPTAYNAQLSWPLILSTQGNPDIAQIKNTPYILACCMKKGYQNNDTKEQAKNKAILLDMAYDFNIDPLRLFATGFSKGGQQSLKLGIRYPDWYAGIIAPHHDLLMANFPVQWEALMDLITIPTLIVHSPADGYFEDTTFHYMLLNGCPVQWVNDGNGHTADWIFEDHIDSLVAFCDTITMNPFPKKIRHTVEHKRYSRAYWTNMHAMADEGMIDARYEVEVIDTHLIEIRLLKNAAKVQGFDFYLSSDLIDMTAPLVVVCAGDTVYNAMPMFRTSISLQTGPTNIHANIVLLLWQQIDNIRRTTFGTNTQVEEAVLAASHTGPVLSAWPNPFNPAVTISLGVVGSIVQTHVYDISGRMVTDLTKRMVNGLVTWDASAQPSGVYVVRATVNGRVYTTQMTLMK</sequence>
<dbReference type="NCBIfam" id="TIGR04183">
    <property type="entry name" value="Por_Secre_tail"/>
    <property type="match status" value="1"/>
</dbReference>